<gene>
    <name evidence="1" type="primary">Acey_s0119.g850</name>
    <name evidence="1" type="ORF">Y032_0119g850</name>
</gene>
<evidence type="ECO:0000313" key="2">
    <source>
        <dbReference type="Proteomes" id="UP000024635"/>
    </source>
</evidence>
<organism evidence="1 2">
    <name type="scientific">Ancylostoma ceylanicum</name>
    <dbReference type="NCBI Taxonomy" id="53326"/>
    <lineage>
        <taxon>Eukaryota</taxon>
        <taxon>Metazoa</taxon>
        <taxon>Ecdysozoa</taxon>
        <taxon>Nematoda</taxon>
        <taxon>Chromadorea</taxon>
        <taxon>Rhabditida</taxon>
        <taxon>Rhabditina</taxon>
        <taxon>Rhabditomorpha</taxon>
        <taxon>Strongyloidea</taxon>
        <taxon>Ancylostomatidae</taxon>
        <taxon>Ancylostomatinae</taxon>
        <taxon>Ancylostoma</taxon>
    </lineage>
</organism>
<sequence>MIRWICSYTVRAWLAVVSLQAYQFFVLTHPFSCSFEMLGNLKTIAANKIKDARFVKNDVAHSMREQSNINSFLSCLQTK</sequence>
<dbReference type="EMBL" id="JARK01001455">
    <property type="protein sequence ID" value="EYB99925.1"/>
    <property type="molecule type" value="Genomic_DNA"/>
</dbReference>
<keyword evidence="2" id="KW-1185">Reference proteome</keyword>
<evidence type="ECO:0000313" key="1">
    <source>
        <dbReference type="EMBL" id="EYB99925.1"/>
    </source>
</evidence>
<proteinExistence type="predicted"/>
<dbReference type="AlphaFoldDB" id="A0A016TB66"/>
<accession>A0A016TB66</accession>
<protein>
    <submittedName>
        <fullName evidence="1">Uncharacterized protein</fullName>
    </submittedName>
</protein>
<comment type="caution">
    <text evidence="1">The sequence shown here is derived from an EMBL/GenBank/DDBJ whole genome shotgun (WGS) entry which is preliminary data.</text>
</comment>
<name>A0A016TB66_9BILA</name>
<reference evidence="2" key="1">
    <citation type="journal article" date="2015" name="Nat. Genet.">
        <title>The genome and transcriptome of the zoonotic hookworm Ancylostoma ceylanicum identify infection-specific gene families.</title>
        <authorList>
            <person name="Schwarz E.M."/>
            <person name="Hu Y."/>
            <person name="Antoshechkin I."/>
            <person name="Miller M.M."/>
            <person name="Sternberg P.W."/>
            <person name="Aroian R.V."/>
        </authorList>
    </citation>
    <scope>NUCLEOTIDE SEQUENCE</scope>
    <source>
        <strain evidence="2">HY135</strain>
    </source>
</reference>
<dbReference type="Proteomes" id="UP000024635">
    <property type="component" value="Unassembled WGS sequence"/>
</dbReference>